<evidence type="ECO:0000313" key="1">
    <source>
        <dbReference type="EMBL" id="JAH21330.1"/>
    </source>
</evidence>
<proteinExistence type="predicted"/>
<reference evidence="1" key="1">
    <citation type="submission" date="2014-11" db="EMBL/GenBank/DDBJ databases">
        <authorList>
            <person name="Amaro Gonzalez C."/>
        </authorList>
    </citation>
    <scope>NUCLEOTIDE SEQUENCE</scope>
</reference>
<name>A0A0E9QYM6_ANGAN</name>
<organism evidence="1">
    <name type="scientific">Anguilla anguilla</name>
    <name type="common">European freshwater eel</name>
    <name type="synonym">Muraena anguilla</name>
    <dbReference type="NCBI Taxonomy" id="7936"/>
    <lineage>
        <taxon>Eukaryota</taxon>
        <taxon>Metazoa</taxon>
        <taxon>Chordata</taxon>
        <taxon>Craniata</taxon>
        <taxon>Vertebrata</taxon>
        <taxon>Euteleostomi</taxon>
        <taxon>Actinopterygii</taxon>
        <taxon>Neopterygii</taxon>
        <taxon>Teleostei</taxon>
        <taxon>Anguilliformes</taxon>
        <taxon>Anguillidae</taxon>
        <taxon>Anguilla</taxon>
    </lineage>
</organism>
<accession>A0A0E9QYM6</accession>
<dbReference type="EMBL" id="GBXM01087247">
    <property type="protein sequence ID" value="JAH21330.1"/>
    <property type="molecule type" value="Transcribed_RNA"/>
</dbReference>
<sequence length="33" mass="3791">MTFMGNTHYYNLQTVGRTCGTDLWDFAGRAFSE</sequence>
<dbReference type="AlphaFoldDB" id="A0A0E9QYM6"/>
<reference evidence="1" key="2">
    <citation type="journal article" date="2015" name="Fish Shellfish Immunol.">
        <title>Early steps in the European eel (Anguilla anguilla)-Vibrio vulnificus interaction in the gills: Role of the RtxA13 toxin.</title>
        <authorList>
            <person name="Callol A."/>
            <person name="Pajuelo D."/>
            <person name="Ebbesson L."/>
            <person name="Teles M."/>
            <person name="MacKenzie S."/>
            <person name="Amaro C."/>
        </authorList>
    </citation>
    <scope>NUCLEOTIDE SEQUENCE</scope>
</reference>
<protein>
    <submittedName>
        <fullName evidence="1">Uncharacterized protein</fullName>
    </submittedName>
</protein>